<feature type="compositionally biased region" description="Basic and acidic residues" evidence="1">
    <location>
        <begin position="11"/>
        <end position="23"/>
    </location>
</feature>
<reference evidence="2 3" key="1">
    <citation type="submission" date="2024-06" db="EMBL/GenBank/DDBJ databases">
        <authorList>
            <person name="Pan Q."/>
            <person name="Wen M."/>
            <person name="Jouanno E."/>
            <person name="Zahm M."/>
            <person name="Klopp C."/>
            <person name="Cabau C."/>
            <person name="Louis A."/>
            <person name="Berthelot C."/>
            <person name="Parey E."/>
            <person name="Roest Crollius H."/>
            <person name="Montfort J."/>
            <person name="Robinson-Rechavi M."/>
            <person name="Bouchez O."/>
            <person name="Lampietro C."/>
            <person name="Lopez Roques C."/>
            <person name="Donnadieu C."/>
            <person name="Postlethwait J."/>
            <person name="Bobe J."/>
            <person name="Verreycken H."/>
            <person name="Guiguen Y."/>
        </authorList>
    </citation>
    <scope>NUCLEOTIDE SEQUENCE [LARGE SCALE GENOMIC DNA]</scope>
    <source>
        <strain evidence="2">Up_M1</strain>
        <tissue evidence="2">Testis</tissue>
    </source>
</reference>
<keyword evidence="3" id="KW-1185">Reference proteome</keyword>
<proteinExistence type="predicted"/>
<evidence type="ECO:0000313" key="3">
    <source>
        <dbReference type="Proteomes" id="UP001557470"/>
    </source>
</evidence>
<dbReference type="EMBL" id="JAGEUA010000010">
    <property type="protein sequence ID" value="KAL0963310.1"/>
    <property type="molecule type" value="Genomic_DNA"/>
</dbReference>
<organism evidence="2 3">
    <name type="scientific">Umbra pygmaea</name>
    <name type="common">Eastern mudminnow</name>
    <dbReference type="NCBI Taxonomy" id="75934"/>
    <lineage>
        <taxon>Eukaryota</taxon>
        <taxon>Metazoa</taxon>
        <taxon>Chordata</taxon>
        <taxon>Craniata</taxon>
        <taxon>Vertebrata</taxon>
        <taxon>Euteleostomi</taxon>
        <taxon>Actinopterygii</taxon>
        <taxon>Neopterygii</taxon>
        <taxon>Teleostei</taxon>
        <taxon>Protacanthopterygii</taxon>
        <taxon>Esociformes</taxon>
        <taxon>Umbridae</taxon>
        <taxon>Umbra</taxon>
    </lineage>
</organism>
<feature type="compositionally biased region" description="Polar residues" evidence="1">
    <location>
        <begin position="1"/>
        <end position="10"/>
    </location>
</feature>
<dbReference type="Proteomes" id="UP001557470">
    <property type="component" value="Unassembled WGS sequence"/>
</dbReference>
<evidence type="ECO:0000256" key="1">
    <source>
        <dbReference type="SAM" id="MobiDB-lite"/>
    </source>
</evidence>
<feature type="region of interest" description="Disordered" evidence="1">
    <location>
        <begin position="1"/>
        <end position="29"/>
    </location>
</feature>
<protein>
    <submittedName>
        <fullName evidence="2">Uncharacterized protein</fullName>
    </submittedName>
</protein>
<gene>
    <name evidence="2" type="ORF">UPYG_G00304450</name>
</gene>
<comment type="caution">
    <text evidence="2">The sequence shown here is derived from an EMBL/GenBank/DDBJ whole genome shotgun (WGS) entry which is preliminary data.</text>
</comment>
<sequence length="311" mass="31825">MGCSSSSTHTVDQEKRPGTKPDEANGDQFVRNGHILEDTETIADQMQLPVQADLPDDFLSGGWDSAEEGVSMAMEAQETMCSGEEEAQALVVLAIAEAPGETAPLESEVPSEAWAPGQIAEAVPEALAPDEAVEAGAPAAEFEVNSSVDTAASMEVAPGEVVALVVTEAGAAPRENVVEIALGSEMVLEPEGAVVAEACLEPAPRVEEQTSALAETPDEAPHLQASAPGPVAPATSPVAAVTPRPPATEATALIEAPTPVPVEAPTPVPVEAPSPFEAPGLPLIEAEVAQQAAAFVLAEVAQETNKSKKQD</sequence>
<evidence type="ECO:0000313" key="2">
    <source>
        <dbReference type="EMBL" id="KAL0963310.1"/>
    </source>
</evidence>
<feature type="region of interest" description="Disordered" evidence="1">
    <location>
        <begin position="207"/>
        <end position="243"/>
    </location>
</feature>
<feature type="compositionally biased region" description="Low complexity" evidence="1">
    <location>
        <begin position="225"/>
        <end position="243"/>
    </location>
</feature>
<feature type="compositionally biased region" description="Pro residues" evidence="1">
    <location>
        <begin position="258"/>
        <end position="272"/>
    </location>
</feature>
<accession>A0ABD0VZK6</accession>
<dbReference type="AlphaFoldDB" id="A0ABD0VZK6"/>
<name>A0ABD0VZK6_UMBPY</name>
<feature type="region of interest" description="Disordered" evidence="1">
    <location>
        <begin position="254"/>
        <end position="273"/>
    </location>
</feature>